<name>A0A6I3SHT3_HELMO</name>
<dbReference type="SMART" id="SM00493">
    <property type="entry name" value="TOPRIM"/>
    <property type="match status" value="1"/>
</dbReference>
<evidence type="ECO:0000256" key="10">
    <source>
        <dbReference type="ARBA" id="ARBA00022884"/>
    </source>
</evidence>
<comment type="subcellular location">
    <subcellularLocation>
        <location evidence="11">Cytoplasm</location>
    </subcellularLocation>
</comment>
<dbReference type="EC" id="3.1.26.8" evidence="11 12"/>
<dbReference type="FunFam" id="3.40.1360.10:FF:000006">
    <property type="entry name" value="Ribonuclease M5"/>
    <property type="match status" value="1"/>
</dbReference>
<keyword evidence="8 11" id="KW-0378">Hydrolase</keyword>
<keyword evidence="1 11" id="KW-0963">Cytoplasm</keyword>
<dbReference type="GO" id="GO:0005737">
    <property type="term" value="C:cytoplasm"/>
    <property type="evidence" value="ECO:0007669"/>
    <property type="project" value="UniProtKB-SubCell"/>
</dbReference>
<keyword evidence="4 11" id="KW-0540">Nuclease</keyword>
<dbReference type="Gene3D" id="3.40.1360.10">
    <property type="match status" value="1"/>
</dbReference>
<evidence type="ECO:0000256" key="12">
    <source>
        <dbReference type="NCBIfam" id="TIGR00334"/>
    </source>
</evidence>
<dbReference type="InterPro" id="IPR004466">
    <property type="entry name" value="RNase_M5"/>
</dbReference>
<dbReference type="OrthoDB" id="9791329at2"/>
<evidence type="ECO:0000256" key="1">
    <source>
        <dbReference type="ARBA" id="ARBA00022490"/>
    </source>
</evidence>
<feature type="domain" description="Toprim" evidence="13">
    <location>
        <begin position="7"/>
        <end position="90"/>
    </location>
</feature>
<keyword evidence="3 11" id="KW-0698">rRNA processing</keyword>
<evidence type="ECO:0000256" key="8">
    <source>
        <dbReference type="ARBA" id="ARBA00022801"/>
    </source>
</evidence>
<evidence type="ECO:0000256" key="6">
    <source>
        <dbReference type="ARBA" id="ARBA00022730"/>
    </source>
</evidence>
<keyword evidence="5" id="KW-0479">Metal-binding</keyword>
<dbReference type="EMBL" id="WNKU01000004">
    <property type="protein sequence ID" value="MTV48443.1"/>
    <property type="molecule type" value="Genomic_DNA"/>
</dbReference>
<dbReference type="AlphaFoldDB" id="A0A6I3SHT3"/>
<comment type="function">
    <text evidence="11">Required for correct processing of both the 5' and 3' ends of 5S rRNA precursor. Cleaves both sides of a double-stranded region yielding mature 5S rRNA in one step.</text>
</comment>
<dbReference type="Pfam" id="PF13331">
    <property type="entry name" value="DUF4093"/>
    <property type="match status" value="1"/>
</dbReference>
<evidence type="ECO:0000256" key="3">
    <source>
        <dbReference type="ARBA" id="ARBA00022552"/>
    </source>
</evidence>
<accession>A0A6I3SHT3</accession>
<dbReference type="GO" id="GO:0019843">
    <property type="term" value="F:rRNA binding"/>
    <property type="evidence" value="ECO:0007669"/>
    <property type="project" value="UniProtKB-KW"/>
</dbReference>
<dbReference type="SUPFAM" id="SSF110455">
    <property type="entry name" value="Toprim domain"/>
    <property type="match status" value="1"/>
</dbReference>
<keyword evidence="15" id="KW-1185">Reference proteome</keyword>
<keyword evidence="10 11" id="KW-0694">RNA-binding</keyword>
<dbReference type="InterPro" id="IPR034141">
    <property type="entry name" value="TOPRIM_RNase_M5-like"/>
</dbReference>
<dbReference type="InterPro" id="IPR025156">
    <property type="entry name" value="RNase_M5_C"/>
</dbReference>
<sequence>MEKERIAEVIVVEGRDDLVAVKRAVDAEVIITQGLGLSPKTLQVIKEAQQRCGVIVFTDPDGPGERIRRWVTEAVPGVKHAFLPAAVAKKEGKVGIEHARPQDIRVALNQVRSPATKRETFNRDDLRIWKVDGVPGAGQRREALGERLGIGRVNAKQFLQRINHFGLGRGEIEAALKEIGEGPCPKNCDNA</sequence>
<keyword evidence="9" id="KW-0460">Magnesium</keyword>
<dbReference type="Pfam" id="PF01751">
    <property type="entry name" value="Toprim"/>
    <property type="match status" value="1"/>
</dbReference>
<evidence type="ECO:0000256" key="2">
    <source>
        <dbReference type="ARBA" id="ARBA00022517"/>
    </source>
</evidence>
<comment type="similarity">
    <text evidence="11">Belongs to the ribonuclease M5 family.</text>
</comment>
<dbReference type="CDD" id="cd01027">
    <property type="entry name" value="TOPRIM_RNase_M5_like"/>
    <property type="match status" value="1"/>
</dbReference>
<evidence type="ECO:0000256" key="7">
    <source>
        <dbReference type="ARBA" id="ARBA00022759"/>
    </source>
</evidence>
<evidence type="ECO:0000313" key="14">
    <source>
        <dbReference type="EMBL" id="MTV48443.1"/>
    </source>
</evidence>
<protein>
    <recommendedName>
        <fullName evidence="11 12">Ribonuclease M5</fullName>
        <ecNumber evidence="11 12">3.1.26.8</ecNumber>
    </recommendedName>
    <alternativeName>
        <fullName evidence="11">RNase M5</fullName>
    </alternativeName>
    <alternativeName>
        <fullName evidence="11">Ribosomal RNA terminal maturase M5</fullName>
    </alternativeName>
</protein>
<dbReference type="PANTHER" id="PTHR39156">
    <property type="entry name" value="RIBONUCLEASE M5"/>
    <property type="match status" value="1"/>
</dbReference>
<proteinExistence type="inferred from homology"/>
<keyword evidence="6 11" id="KW-0699">rRNA-binding</keyword>
<evidence type="ECO:0000256" key="4">
    <source>
        <dbReference type="ARBA" id="ARBA00022722"/>
    </source>
</evidence>
<organism evidence="14 15">
    <name type="scientific">Heliobacterium mobile</name>
    <name type="common">Heliobacillus mobilis</name>
    <dbReference type="NCBI Taxonomy" id="28064"/>
    <lineage>
        <taxon>Bacteria</taxon>
        <taxon>Bacillati</taxon>
        <taxon>Bacillota</taxon>
        <taxon>Clostridia</taxon>
        <taxon>Eubacteriales</taxon>
        <taxon>Heliobacteriaceae</taxon>
        <taxon>Heliobacterium</taxon>
    </lineage>
</organism>
<evidence type="ECO:0000313" key="15">
    <source>
        <dbReference type="Proteomes" id="UP000430670"/>
    </source>
</evidence>
<reference evidence="14 15" key="1">
    <citation type="submission" date="2019-11" db="EMBL/GenBank/DDBJ databases">
        <title>Whole-genome sequence of a the green, strictly anaerobic photosynthetic bacterium Heliobacillus mobilis DSM 6151.</title>
        <authorList>
            <person name="Kyndt J.A."/>
            <person name="Meyer T.E."/>
        </authorList>
    </citation>
    <scope>NUCLEOTIDE SEQUENCE [LARGE SCALE GENOMIC DNA]</scope>
    <source>
        <strain evidence="14 15">DSM 6151</strain>
    </source>
</reference>
<dbReference type="GO" id="GO:0043822">
    <property type="term" value="F:ribonuclease M5 activity"/>
    <property type="evidence" value="ECO:0007669"/>
    <property type="project" value="UniProtKB-UniRule"/>
</dbReference>
<keyword evidence="2 11" id="KW-0690">Ribosome biogenesis</keyword>
<dbReference type="PROSITE" id="PS50880">
    <property type="entry name" value="TOPRIM"/>
    <property type="match status" value="1"/>
</dbReference>
<dbReference type="InterPro" id="IPR006171">
    <property type="entry name" value="TOPRIM_dom"/>
</dbReference>
<dbReference type="GO" id="GO:0006364">
    <property type="term" value="P:rRNA processing"/>
    <property type="evidence" value="ECO:0007669"/>
    <property type="project" value="UniProtKB-UniRule"/>
</dbReference>
<comment type="caution">
    <text evidence="14">The sequence shown here is derived from an EMBL/GenBank/DDBJ whole genome shotgun (WGS) entry which is preliminary data.</text>
</comment>
<comment type="catalytic activity">
    <reaction evidence="11">
        <text>Endonucleolytic cleavage of RNA, removing 21 and 42 nucleotides, respectively, from the 5'- and 3'-termini of a 5S-rRNA precursor.</text>
        <dbReference type="EC" id="3.1.26.8"/>
    </reaction>
</comment>
<keyword evidence="7 11" id="KW-0255">Endonuclease</keyword>
<evidence type="ECO:0000256" key="9">
    <source>
        <dbReference type="ARBA" id="ARBA00022842"/>
    </source>
</evidence>
<evidence type="ECO:0000259" key="13">
    <source>
        <dbReference type="PROSITE" id="PS50880"/>
    </source>
</evidence>
<dbReference type="GO" id="GO:0046872">
    <property type="term" value="F:metal ion binding"/>
    <property type="evidence" value="ECO:0007669"/>
    <property type="project" value="UniProtKB-KW"/>
</dbReference>
<dbReference type="Proteomes" id="UP000430670">
    <property type="component" value="Unassembled WGS sequence"/>
</dbReference>
<evidence type="ECO:0000256" key="5">
    <source>
        <dbReference type="ARBA" id="ARBA00022723"/>
    </source>
</evidence>
<dbReference type="PANTHER" id="PTHR39156:SF1">
    <property type="entry name" value="RIBONUCLEASE M5"/>
    <property type="match status" value="1"/>
</dbReference>
<evidence type="ECO:0000256" key="11">
    <source>
        <dbReference type="HAMAP-Rule" id="MF_01469"/>
    </source>
</evidence>
<dbReference type="NCBIfam" id="TIGR00334">
    <property type="entry name" value="5S_RNA_mat_M5"/>
    <property type="match status" value="1"/>
</dbReference>
<gene>
    <name evidence="11 14" type="primary">rnmV</name>
    <name evidence="14" type="ORF">GJ688_05525</name>
</gene>
<dbReference type="HAMAP" id="MF_01469">
    <property type="entry name" value="RNase_M5"/>
    <property type="match status" value="1"/>
</dbReference>